<gene>
    <name evidence="1" type="ORF">WL29_08185</name>
</gene>
<dbReference type="RefSeq" id="WP_059655119.1">
    <property type="nucleotide sequence ID" value="NZ_LOXJ01000031.1"/>
</dbReference>
<dbReference type="Proteomes" id="UP000060630">
    <property type="component" value="Unassembled WGS sequence"/>
</dbReference>
<sequence>MITIDHPTVSRVGNINKVLAHPYTRSILLASLDLVPSARAQRAADLERVAIHGGTGNDPEAAERSETLLKLSGVLRLLSAQDITAIRAQVAQEEVKEGDESIESR</sequence>
<comment type="caution">
    <text evidence="1">The sequence shown here is derived from an EMBL/GenBank/DDBJ whole genome shotgun (WGS) entry which is preliminary data.</text>
</comment>
<dbReference type="AlphaFoldDB" id="A0A124R237"/>
<proteinExistence type="predicted"/>
<reference evidence="1 2" key="1">
    <citation type="submission" date="2015-11" db="EMBL/GenBank/DDBJ databases">
        <title>Expanding the genomic diversity of Burkholderia species for the development of highly accurate diagnostics.</title>
        <authorList>
            <person name="Sahl J."/>
            <person name="Keim P."/>
            <person name="Wagner D."/>
        </authorList>
    </citation>
    <scope>NUCLEOTIDE SEQUENCE [LARGE SCALE GENOMIC DNA]</scope>
    <source>
        <strain evidence="1 2">MSMB2087WGS</strain>
    </source>
</reference>
<name>A0A124R237_9BURK</name>
<evidence type="ECO:0000313" key="2">
    <source>
        <dbReference type="Proteomes" id="UP000060630"/>
    </source>
</evidence>
<evidence type="ECO:0000313" key="1">
    <source>
        <dbReference type="EMBL" id="KWA70498.1"/>
    </source>
</evidence>
<accession>A0A124R237</accession>
<dbReference type="EMBL" id="LPHD01000214">
    <property type="protein sequence ID" value="KWA70498.1"/>
    <property type="molecule type" value="Genomic_DNA"/>
</dbReference>
<protein>
    <submittedName>
        <fullName evidence="1">Uncharacterized protein</fullName>
    </submittedName>
</protein>
<organism evidence="1 2">
    <name type="scientific">Burkholderia ubonensis</name>
    <dbReference type="NCBI Taxonomy" id="101571"/>
    <lineage>
        <taxon>Bacteria</taxon>
        <taxon>Pseudomonadati</taxon>
        <taxon>Pseudomonadota</taxon>
        <taxon>Betaproteobacteria</taxon>
        <taxon>Burkholderiales</taxon>
        <taxon>Burkholderiaceae</taxon>
        <taxon>Burkholderia</taxon>
        <taxon>Burkholderia cepacia complex</taxon>
    </lineage>
</organism>